<evidence type="ECO:0000256" key="1">
    <source>
        <dbReference type="ARBA" id="ARBA00022553"/>
    </source>
</evidence>
<name>A0A1F7WDJ0_9BACT</name>
<organism evidence="4 5">
    <name type="scientific">Candidatus Uhrbacteria bacterium RIFOXYC2_FULL_47_19</name>
    <dbReference type="NCBI Taxonomy" id="1802424"/>
    <lineage>
        <taxon>Bacteria</taxon>
        <taxon>Candidatus Uhriibacteriota</taxon>
    </lineage>
</organism>
<accession>A0A1F7WDJ0</accession>
<evidence type="ECO:0000313" key="4">
    <source>
        <dbReference type="EMBL" id="OGM00894.1"/>
    </source>
</evidence>
<comment type="caution">
    <text evidence="4">The sequence shown here is derived from an EMBL/GenBank/DDBJ whole genome shotgun (WGS) entry which is preliminary data.</text>
</comment>
<gene>
    <name evidence="4" type="ORF">A2480_00135</name>
</gene>
<protein>
    <recommendedName>
        <fullName evidence="3">Response regulatory domain-containing protein</fullName>
    </recommendedName>
</protein>
<dbReference type="Pfam" id="PF00072">
    <property type="entry name" value="Response_reg"/>
    <property type="match status" value="1"/>
</dbReference>
<dbReference type="InterPro" id="IPR050595">
    <property type="entry name" value="Bact_response_regulator"/>
</dbReference>
<evidence type="ECO:0000313" key="5">
    <source>
        <dbReference type="Proteomes" id="UP000176988"/>
    </source>
</evidence>
<dbReference type="PANTHER" id="PTHR44591">
    <property type="entry name" value="STRESS RESPONSE REGULATOR PROTEIN 1"/>
    <property type="match status" value="1"/>
</dbReference>
<dbReference type="AlphaFoldDB" id="A0A1F7WDJ0"/>
<evidence type="ECO:0000259" key="3">
    <source>
        <dbReference type="PROSITE" id="PS50110"/>
    </source>
</evidence>
<reference evidence="4 5" key="1">
    <citation type="journal article" date="2016" name="Nat. Commun.">
        <title>Thousands of microbial genomes shed light on interconnected biogeochemical processes in an aquifer system.</title>
        <authorList>
            <person name="Anantharaman K."/>
            <person name="Brown C.T."/>
            <person name="Hug L.A."/>
            <person name="Sharon I."/>
            <person name="Castelle C.J."/>
            <person name="Probst A.J."/>
            <person name="Thomas B.C."/>
            <person name="Singh A."/>
            <person name="Wilkins M.J."/>
            <person name="Karaoz U."/>
            <person name="Brodie E.L."/>
            <person name="Williams K.H."/>
            <person name="Hubbard S.S."/>
            <person name="Banfield J.F."/>
        </authorList>
    </citation>
    <scope>NUCLEOTIDE SEQUENCE [LARGE SCALE GENOMIC DNA]</scope>
</reference>
<dbReference type="InterPro" id="IPR001789">
    <property type="entry name" value="Sig_transdc_resp-reg_receiver"/>
</dbReference>
<dbReference type="SMART" id="SM00448">
    <property type="entry name" value="REC"/>
    <property type="match status" value="1"/>
</dbReference>
<keyword evidence="1 2" id="KW-0597">Phosphoprotein</keyword>
<sequence length="127" mass="14565">MRNKKILTVDDDPFYGDLYRDILVAHGYEVRHACNASDGLHLVSEFKPNLVMLDVMMPEREGLLDGYGLLEELRNERKFRNLPVIMVTALNEAGDRKRAYELGATDYLPKQDLNPDILLRLVGAYLK</sequence>
<feature type="domain" description="Response regulatory" evidence="3">
    <location>
        <begin position="5"/>
        <end position="125"/>
    </location>
</feature>
<dbReference type="GO" id="GO:0000160">
    <property type="term" value="P:phosphorelay signal transduction system"/>
    <property type="evidence" value="ECO:0007669"/>
    <property type="project" value="InterPro"/>
</dbReference>
<dbReference type="InterPro" id="IPR011006">
    <property type="entry name" value="CheY-like_superfamily"/>
</dbReference>
<dbReference type="STRING" id="1802424.A2480_00135"/>
<feature type="modified residue" description="4-aspartylphosphate" evidence="2">
    <location>
        <position position="54"/>
    </location>
</feature>
<dbReference type="PANTHER" id="PTHR44591:SF3">
    <property type="entry name" value="RESPONSE REGULATORY DOMAIN-CONTAINING PROTEIN"/>
    <property type="match status" value="1"/>
</dbReference>
<dbReference type="PROSITE" id="PS50110">
    <property type="entry name" value="RESPONSE_REGULATORY"/>
    <property type="match status" value="1"/>
</dbReference>
<dbReference type="Proteomes" id="UP000176988">
    <property type="component" value="Unassembled WGS sequence"/>
</dbReference>
<proteinExistence type="predicted"/>
<dbReference type="Gene3D" id="3.40.50.2300">
    <property type="match status" value="1"/>
</dbReference>
<dbReference type="EMBL" id="MGFG01000021">
    <property type="protein sequence ID" value="OGM00894.1"/>
    <property type="molecule type" value="Genomic_DNA"/>
</dbReference>
<dbReference type="SUPFAM" id="SSF52172">
    <property type="entry name" value="CheY-like"/>
    <property type="match status" value="1"/>
</dbReference>
<evidence type="ECO:0000256" key="2">
    <source>
        <dbReference type="PROSITE-ProRule" id="PRU00169"/>
    </source>
</evidence>